<feature type="region of interest" description="Disordered" evidence="1">
    <location>
        <begin position="55"/>
        <end position="75"/>
    </location>
</feature>
<protein>
    <submittedName>
        <fullName evidence="3">Uncharacterized protein</fullName>
    </submittedName>
</protein>
<dbReference type="RefSeq" id="WP_021318164.1">
    <property type="nucleotide sequence ID" value="NZ_AUWY01000080.1"/>
</dbReference>
<organism evidence="3 4">
    <name type="scientific">Sphingobium ummariense RL-3</name>
    <dbReference type="NCBI Taxonomy" id="1346791"/>
    <lineage>
        <taxon>Bacteria</taxon>
        <taxon>Pseudomonadati</taxon>
        <taxon>Pseudomonadota</taxon>
        <taxon>Alphaproteobacteria</taxon>
        <taxon>Sphingomonadales</taxon>
        <taxon>Sphingomonadaceae</taxon>
        <taxon>Sphingobium</taxon>
    </lineage>
</organism>
<proteinExistence type="predicted"/>
<dbReference type="Proteomes" id="UP000015523">
    <property type="component" value="Unassembled WGS sequence"/>
</dbReference>
<keyword evidence="4" id="KW-1185">Reference proteome</keyword>
<sequence length="129" mass="14027">MIGAIAAWFMSAGLPQRRARQLAVGLLIIAAILLLWLGKALYDRAVIRRHETGQAAATAQADRAADAKAATQRRADDARLEAEADALERITDNEVDATVDPLAARRAYYSCVRLQQQARARGDVTPACR</sequence>
<dbReference type="AlphaFoldDB" id="T0J5B2"/>
<evidence type="ECO:0000256" key="1">
    <source>
        <dbReference type="SAM" id="MobiDB-lite"/>
    </source>
</evidence>
<gene>
    <name evidence="3" type="ORF">M529_11825</name>
</gene>
<comment type="caution">
    <text evidence="3">The sequence shown here is derived from an EMBL/GenBank/DDBJ whole genome shotgun (WGS) entry which is preliminary data.</text>
</comment>
<evidence type="ECO:0000313" key="4">
    <source>
        <dbReference type="Proteomes" id="UP000015523"/>
    </source>
</evidence>
<evidence type="ECO:0000313" key="3">
    <source>
        <dbReference type="EMBL" id="EQB32027.1"/>
    </source>
</evidence>
<dbReference type="EMBL" id="AUWY01000080">
    <property type="protein sequence ID" value="EQB32027.1"/>
    <property type="molecule type" value="Genomic_DNA"/>
</dbReference>
<keyword evidence="2" id="KW-0812">Transmembrane</keyword>
<accession>T0J5B2</accession>
<evidence type="ECO:0000256" key="2">
    <source>
        <dbReference type="SAM" id="Phobius"/>
    </source>
</evidence>
<reference evidence="3 4" key="1">
    <citation type="journal article" date="2013" name="Genome Announc.">
        <title>Draft Genome Sequence of Sphingobium ummariense Strain RL-3, a Hexachlorocyclohexane-Degrading Bacterium.</title>
        <authorList>
            <person name="Kohli P."/>
            <person name="Dua A."/>
            <person name="Sangwan N."/>
            <person name="Oldach P."/>
            <person name="Khurana J.P."/>
            <person name="Lal R."/>
        </authorList>
    </citation>
    <scope>NUCLEOTIDE SEQUENCE [LARGE SCALE GENOMIC DNA]</scope>
    <source>
        <strain evidence="3 4">RL-3</strain>
    </source>
</reference>
<dbReference type="PATRIC" id="fig|1346791.3.peg.2275"/>
<feature type="compositionally biased region" description="Low complexity" evidence="1">
    <location>
        <begin position="55"/>
        <end position="72"/>
    </location>
</feature>
<dbReference type="STRING" id="1346791.M529_11825"/>
<keyword evidence="2" id="KW-1133">Transmembrane helix</keyword>
<keyword evidence="2" id="KW-0472">Membrane</keyword>
<name>T0J5B2_9SPHN</name>
<feature type="transmembrane region" description="Helical" evidence="2">
    <location>
        <begin position="22"/>
        <end position="42"/>
    </location>
</feature>